<feature type="active site" description="Proton donor" evidence="4">
    <location>
        <position position="52"/>
    </location>
</feature>
<keyword evidence="3" id="KW-0560">Oxidoreductase</keyword>
<dbReference type="PRINTS" id="PR00069">
    <property type="entry name" value="ALDKETRDTASE"/>
</dbReference>
<proteinExistence type="inferred from homology"/>
<evidence type="ECO:0000256" key="4">
    <source>
        <dbReference type="PIRSR" id="PIRSR000097-1"/>
    </source>
</evidence>
<dbReference type="OrthoDB" id="416253at2759"/>
<dbReference type="PIRSF" id="PIRSF000097">
    <property type="entry name" value="AKR"/>
    <property type="match status" value="1"/>
</dbReference>
<dbReference type="GO" id="GO:0016652">
    <property type="term" value="F:oxidoreductase activity, acting on NAD(P)H as acceptor"/>
    <property type="evidence" value="ECO:0007669"/>
    <property type="project" value="InterPro"/>
</dbReference>
<comment type="similarity">
    <text evidence="1">Belongs to the aldo/keto reductase family.</text>
</comment>
<feature type="domain" description="NADP-dependent oxidoreductase" evidence="7">
    <location>
        <begin position="22"/>
        <end position="277"/>
    </location>
</feature>
<evidence type="ECO:0000259" key="7">
    <source>
        <dbReference type="Pfam" id="PF00248"/>
    </source>
</evidence>
<dbReference type="InterPro" id="IPR018170">
    <property type="entry name" value="Aldo/ket_reductase_CS"/>
</dbReference>
<keyword evidence="9" id="KW-1185">Reference proteome</keyword>
<evidence type="ECO:0000256" key="2">
    <source>
        <dbReference type="ARBA" id="ARBA00022857"/>
    </source>
</evidence>
<feature type="site" description="Lowers pKa of active site Tyr" evidence="6">
    <location>
        <position position="77"/>
    </location>
</feature>
<comment type="caution">
    <text evidence="8">The sequence shown here is derived from an EMBL/GenBank/DDBJ whole genome shotgun (WGS) entry which is preliminary data.</text>
</comment>
<feature type="binding site" evidence="5">
    <location>
        <position position="111"/>
    </location>
    <ligand>
        <name>substrate</name>
    </ligand>
</feature>
<dbReference type="InterPro" id="IPR023210">
    <property type="entry name" value="NADP_OxRdtase_dom"/>
</dbReference>
<accession>A0A4Q2DQK1</accession>
<dbReference type="GO" id="GO:0016616">
    <property type="term" value="F:oxidoreductase activity, acting on the CH-OH group of donors, NAD or NADP as acceptor"/>
    <property type="evidence" value="ECO:0007669"/>
    <property type="project" value="UniProtKB-ARBA"/>
</dbReference>
<dbReference type="SUPFAM" id="SSF51430">
    <property type="entry name" value="NAD(P)-linked oxidoreductase"/>
    <property type="match status" value="1"/>
</dbReference>
<dbReference type="CDD" id="cd19120">
    <property type="entry name" value="AKR_AKR3C2-3"/>
    <property type="match status" value="1"/>
</dbReference>
<dbReference type="STRING" id="2316362.A0A4Q2DQK1"/>
<evidence type="ECO:0000313" key="9">
    <source>
        <dbReference type="Proteomes" id="UP000290288"/>
    </source>
</evidence>
<dbReference type="EMBL" id="SDEE01000075">
    <property type="protein sequence ID" value="RXW22323.1"/>
    <property type="molecule type" value="Genomic_DNA"/>
</dbReference>
<dbReference type="Pfam" id="PF00248">
    <property type="entry name" value="Aldo_ket_red"/>
    <property type="match status" value="1"/>
</dbReference>
<reference evidence="8 9" key="1">
    <citation type="submission" date="2019-01" db="EMBL/GenBank/DDBJ databases">
        <title>Draft genome sequence of Psathyrella aberdarensis IHI B618.</title>
        <authorList>
            <person name="Buettner E."/>
            <person name="Kellner H."/>
        </authorList>
    </citation>
    <scope>NUCLEOTIDE SEQUENCE [LARGE SCALE GENOMIC DNA]</scope>
    <source>
        <strain evidence="8 9">IHI B618</strain>
    </source>
</reference>
<dbReference type="PANTHER" id="PTHR43827:SF3">
    <property type="entry name" value="NADP-DEPENDENT OXIDOREDUCTASE DOMAIN-CONTAINING PROTEIN"/>
    <property type="match status" value="1"/>
</dbReference>
<dbReference type="InterPro" id="IPR020471">
    <property type="entry name" value="AKR"/>
</dbReference>
<evidence type="ECO:0000256" key="5">
    <source>
        <dbReference type="PIRSR" id="PIRSR000097-2"/>
    </source>
</evidence>
<sequence>MAPPKTVTLNDGHVVPWLGFGTGTALYNADAEELVRLAIETGITHLDGAQVYENEDSLGAGIKASGKPRSELFITTKLRPLPEGQVIDVKALLKESLTKLGLDYVDLFLIHSPSPANKEGKLQDLWKQLEEVKTEGLAKSIGVSNFRVEDLQTVLETAKVIPAVNQIELHPYVWKAAQPIVDLGKKHGILTASYGGQTPVARVPGGPVDPALSTIRERLEKTRGAPVSAGQVLSKWLLQKGAIVITTTSKQSRIEEFIDTEKVPDLTEEEIQSIDEAGSKLHKRIFMRAVFGE</sequence>
<evidence type="ECO:0000256" key="3">
    <source>
        <dbReference type="ARBA" id="ARBA00023002"/>
    </source>
</evidence>
<dbReference type="PROSITE" id="PS00062">
    <property type="entry name" value="ALDOKETO_REDUCTASE_2"/>
    <property type="match status" value="1"/>
</dbReference>
<dbReference type="InterPro" id="IPR044494">
    <property type="entry name" value="AKR3C2/3"/>
</dbReference>
<protein>
    <recommendedName>
        <fullName evidence="7">NADP-dependent oxidoreductase domain-containing protein</fullName>
    </recommendedName>
</protein>
<keyword evidence="2" id="KW-0521">NADP</keyword>
<gene>
    <name evidence="8" type="ORF">EST38_g3515</name>
</gene>
<dbReference type="PANTHER" id="PTHR43827">
    <property type="entry name" value="2,5-DIKETO-D-GLUCONIC ACID REDUCTASE"/>
    <property type="match status" value="1"/>
</dbReference>
<dbReference type="Gene3D" id="3.20.20.100">
    <property type="entry name" value="NADP-dependent oxidoreductase domain"/>
    <property type="match status" value="1"/>
</dbReference>
<evidence type="ECO:0000256" key="1">
    <source>
        <dbReference type="ARBA" id="ARBA00007905"/>
    </source>
</evidence>
<organism evidence="8 9">
    <name type="scientific">Candolleomyces aberdarensis</name>
    <dbReference type="NCBI Taxonomy" id="2316362"/>
    <lineage>
        <taxon>Eukaryota</taxon>
        <taxon>Fungi</taxon>
        <taxon>Dikarya</taxon>
        <taxon>Basidiomycota</taxon>
        <taxon>Agaricomycotina</taxon>
        <taxon>Agaricomycetes</taxon>
        <taxon>Agaricomycetidae</taxon>
        <taxon>Agaricales</taxon>
        <taxon>Agaricineae</taxon>
        <taxon>Psathyrellaceae</taxon>
        <taxon>Candolleomyces</taxon>
    </lineage>
</organism>
<dbReference type="AlphaFoldDB" id="A0A4Q2DQK1"/>
<evidence type="ECO:0000313" key="8">
    <source>
        <dbReference type="EMBL" id="RXW22323.1"/>
    </source>
</evidence>
<dbReference type="Proteomes" id="UP000290288">
    <property type="component" value="Unassembled WGS sequence"/>
</dbReference>
<name>A0A4Q2DQK1_9AGAR</name>
<dbReference type="FunFam" id="3.20.20.100:FF:000002">
    <property type="entry name" value="2,5-diketo-D-gluconic acid reductase A"/>
    <property type="match status" value="1"/>
</dbReference>
<evidence type="ECO:0000256" key="6">
    <source>
        <dbReference type="PIRSR" id="PIRSR000097-3"/>
    </source>
</evidence>
<dbReference type="InterPro" id="IPR036812">
    <property type="entry name" value="NAD(P)_OxRdtase_dom_sf"/>
</dbReference>